<dbReference type="SUPFAM" id="SSF50685">
    <property type="entry name" value="Barwin-like endoglucanases"/>
    <property type="match status" value="1"/>
</dbReference>
<feature type="compositionally biased region" description="Pro residues" evidence="2">
    <location>
        <begin position="132"/>
        <end position="144"/>
    </location>
</feature>
<sequence length="144" mass="15405">MRVRATNNGTSRVQDVSRLSKRFSGARFTEYETGMGACGTTNSDNDFIVALNTAQYGSGQDCYKMISISYNGKTTQAQIVDECPGCPYGGLDLAPGLFSYFADISMGTIIGEWEFGDAPSSSATPTSSTPAWTPPPPPSTTHFF</sequence>
<dbReference type="Proteomes" id="UP000308199">
    <property type="component" value="Unassembled WGS sequence"/>
</dbReference>
<dbReference type="OrthoDB" id="623670at2759"/>
<accession>A0A4V3XCR5</accession>
<evidence type="ECO:0000313" key="4">
    <source>
        <dbReference type="Proteomes" id="UP000308199"/>
    </source>
</evidence>
<dbReference type="InterPro" id="IPR051477">
    <property type="entry name" value="Expansin_CellWall"/>
</dbReference>
<name>A0A4V3XCR5_9AGAM</name>
<dbReference type="PANTHER" id="PTHR31836:SF28">
    <property type="entry name" value="SRCR DOMAIN-CONTAINING PROTEIN-RELATED"/>
    <property type="match status" value="1"/>
</dbReference>
<feature type="region of interest" description="Disordered" evidence="2">
    <location>
        <begin position="117"/>
        <end position="144"/>
    </location>
</feature>
<evidence type="ECO:0008006" key="5">
    <source>
        <dbReference type="Google" id="ProtNLM"/>
    </source>
</evidence>
<dbReference type="CDD" id="cd22191">
    <property type="entry name" value="DPBB_RlpA_EXP_N-like"/>
    <property type="match status" value="1"/>
</dbReference>
<protein>
    <recommendedName>
        <fullName evidence="5">RlpA-like protein double-psi beta-barrel domain-containing protein</fullName>
    </recommendedName>
</protein>
<dbReference type="Gene3D" id="2.40.40.10">
    <property type="entry name" value="RlpA-like domain"/>
    <property type="match status" value="1"/>
</dbReference>
<dbReference type="PANTHER" id="PTHR31836">
    <property type="match status" value="1"/>
</dbReference>
<organism evidence="3 4">
    <name type="scientific">Phellinidium pouzarii</name>
    <dbReference type="NCBI Taxonomy" id="167371"/>
    <lineage>
        <taxon>Eukaryota</taxon>
        <taxon>Fungi</taxon>
        <taxon>Dikarya</taxon>
        <taxon>Basidiomycota</taxon>
        <taxon>Agaricomycotina</taxon>
        <taxon>Agaricomycetes</taxon>
        <taxon>Hymenochaetales</taxon>
        <taxon>Hymenochaetaceae</taxon>
        <taxon>Phellinidium</taxon>
    </lineage>
</organism>
<feature type="compositionally biased region" description="Low complexity" evidence="2">
    <location>
        <begin position="118"/>
        <end position="131"/>
    </location>
</feature>
<evidence type="ECO:0000313" key="3">
    <source>
        <dbReference type="EMBL" id="THH06913.1"/>
    </source>
</evidence>
<evidence type="ECO:0000256" key="1">
    <source>
        <dbReference type="ARBA" id="ARBA00022729"/>
    </source>
</evidence>
<gene>
    <name evidence="3" type="ORF">EW145_g3750</name>
</gene>
<dbReference type="InterPro" id="IPR036908">
    <property type="entry name" value="RlpA-like_sf"/>
</dbReference>
<evidence type="ECO:0000256" key="2">
    <source>
        <dbReference type="SAM" id="MobiDB-lite"/>
    </source>
</evidence>
<reference evidence="3 4" key="1">
    <citation type="submission" date="2019-02" db="EMBL/GenBank/DDBJ databases">
        <title>Genome sequencing of the rare red list fungi Phellinidium pouzarii.</title>
        <authorList>
            <person name="Buettner E."/>
            <person name="Kellner H."/>
        </authorList>
    </citation>
    <scope>NUCLEOTIDE SEQUENCE [LARGE SCALE GENOMIC DNA]</scope>
    <source>
        <strain evidence="3 4">DSM 108285</strain>
    </source>
</reference>
<comment type="caution">
    <text evidence="3">The sequence shown here is derived from an EMBL/GenBank/DDBJ whole genome shotgun (WGS) entry which is preliminary data.</text>
</comment>
<proteinExistence type="predicted"/>
<dbReference type="EMBL" id="SGPK01000168">
    <property type="protein sequence ID" value="THH06913.1"/>
    <property type="molecule type" value="Genomic_DNA"/>
</dbReference>
<keyword evidence="1" id="KW-0732">Signal</keyword>
<keyword evidence="4" id="KW-1185">Reference proteome</keyword>
<dbReference type="AlphaFoldDB" id="A0A4V3XCR5"/>